<keyword evidence="3" id="KW-1185">Reference proteome</keyword>
<protein>
    <submittedName>
        <fullName evidence="2 4">Uncharacterized protein</fullName>
    </submittedName>
</protein>
<dbReference type="AlphaFoldDB" id="A0A0R3WU63"/>
<dbReference type="Proteomes" id="UP000274429">
    <property type="component" value="Unassembled WGS sequence"/>
</dbReference>
<feature type="region of interest" description="Disordered" evidence="1">
    <location>
        <begin position="60"/>
        <end position="118"/>
    </location>
</feature>
<name>A0A0R3WU63_HYDTA</name>
<reference evidence="4" key="1">
    <citation type="submission" date="2017-02" db="UniProtKB">
        <authorList>
            <consortium name="WormBaseParasite"/>
        </authorList>
    </citation>
    <scope>IDENTIFICATION</scope>
</reference>
<proteinExistence type="predicted"/>
<dbReference type="STRING" id="6205.A0A0R3WU63"/>
<evidence type="ECO:0000313" key="2">
    <source>
        <dbReference type="EMBL" id="VDM24613.1"/>
    </source>
</evidence>
<feature type="compositionally biased region" description="Basic and acidic residues" evidence="1">
    <location>
        <begin position="35"/>
        <end position="48"/>
    </location>
</feature>
<organism evidence="4">
    <name type="scientific">Hydatigena taeniaeformis</name>
    <name type="common">Feline tapeworm</name>
    <name type="synonym">Taenia taeniaeformis</name>
    <dbReference type="NCBI Taxonomy" id="6205"/>
    <lineage>
        <taxon>Eukaryota</taxon>
        <taxon>Metazoa</taxon>
        <taxon>Spiralia</taxon>
        <taxon>Lophotrochozoa</taxon>
        <taxon>Platyhelminthes</taxon>
        <taxon>Cestoda</taxon>
        <taxon>Eucestoda</taxon>
        <taxon>Cyclophyllidea</taxon>
        <taxon>Taeniidae</taxon>
        <taxon>Hydatigera</taxon>
    </lineage>
</organism>
<gene>
    <name evidence="2" type="ORF">TTAC_LOCUS4289</name>
</gene>
<reference evidence="2 3" key="2">
    <citation type="submission" date="2018-11" db="EMBL/GenBank/DDBJ databases">
        <authorList>
            <consortium name="Pathogen Informatics"/>
        </authorList>
    </citation>
    <scope>NUCLEOTIDE SEQUENCE [LARGE SCALE GENOMIC DNA]</scope>
</reference>
<evidence type="ECO:0000313" key="3">
    <source>
        <dbReference type="Proteomes" id="UP000274429"/>
    </source>
</evidence>
<dbReference type="EMBL" id="UYWX01004081">
    <property type="protein sequence ID" value="VDM24613.1"/>
    <property type="molecule type" value="Genomic_DNA"/>
</dbReference>
<evidence type="ECO:0000313" key="4">
    <source>
        <dbReference type="WBParaSite" id="TTAC_0000430301-mRNA-1"/>
    </source>
</evidence>
<feature type="region of interest" description="Disordered" evidence="1">
    <location>
        <begin position="35"/>
        <end position="54"/>
    </location>
</feature>
<evidence type="ECO:0000256" key="1">
    <source>
        <dbReference type="SAM" id="MobiDB-lite"/>
    </source>
</evidence>
<sequence>MLNADTTKSEDTLSTEMECLGDKVVKASHLLEVQSEGHRSTIETREDQLQVESQPLAIASPGVTTASTPKRHHPASPVINYATDETSVGNAAQSKSEDSASSTTSLSANSAASPPLEDLEQEKHVEDCDMTRATPLLNENSLVNVKTSASSIRQSAAKRQHLAQMGTIETGLFFPGLMHRDRTSQILLEPKLLPGLRGYRTAFLFHKICFIFNFGIQIWLSLT</sequence>
<feature type="compositionally biased region" description="Low complexity" evidence="1">
    <location>
        <begin position="91"/>
        <end position="113"/>
    </location>
</feature>
<accession>A0A0R3WU63</accession>
<dbReference type="WBParaSite" id="TTAC_0000430301-mRNA-1">
    <property type="protein sequence ID" value="TTAC_0000430301-mRNA-1"/>
    <property type="gene ID" value="TTAC_0000430301"/>
</dbReference>